<evidence type="ECO:0000313" key="3">
    <source>
        <dbReference type="Proteomes" id="UP000837857"/>
    </source>
</evidence>
<evidence type="ECO:0000313" key="2">
    <source>
        <dbReference type="EMBL" id="CAH2038077.1"/>
    </source>
</evidence>
<feature type="compositionally biased region" description="Pro residues" evidence="1">
    <location>
        <begin position="63"/>
        <end position="78"/>
    </location>
</feature>
<feature type="region of interest" description="Disordered" evidence="1">
    <location>
        <begin position="34"/>
        <end position="78"/>
    </location>
</feature>
<evidence type="ECO:0008006" key="4">
    <source>
        <dbReference type="Google" id="ProtNLM"/>
    </source>
</evidence>
<reference evidence="2" key="1">
    <citation type="submission" date="2022-03" db="EMBL/GenBank/DDBJ databases">
        <authorList>
            <person name="Martin H S."/>
        </authorList>
    </citation>
    <scope>NUCLEOTIDE SEQUENCE</scope>
</reference>
<dbReference type="EMBL" id="OW152822">
    <property type="protein sequence ID" value="CAH2038077.1"/>
    <property type="molecule type" value="Genomic_DNA"/>
</dbReference>
<dbReference type="Proteomes" id="UP000837857">
    <property type="component" value="Chromosome 10"/>
</dbReference>
<evidence type="ECO:0000256" key="1">
    <source>
        <dbReference type="SAM" id="MobiDB-lite"/>
    </source>
</evidence>
<proteinExistence type="predicted"/>
<accession>A0ABN8HSG9</accession>
<keyword evidence="3" id="KW-1185">Reference proteome</keyword>
<feature type="non-terminal residue" evidence="2">
    <location>
        <position position="1"/>
    </location>
</feature>
<sequence>MRWALTGGLLAPSLQRGAPSFQLDVLTCVERAGIADATGGWPRRTSHSRGREQVHRPPKATFSPPPPSPSPIPHPHTS</sequence>
<protein>
    <recommendedName>
        <fullName evidence="4">Secreted protein</fullName>
    </recommendedName>
</protein>
<name>A0ABN8HSG9_9NEOP</name>
<organism evidence="2 3">
    <name type="scientific">Iphiclides podalirius</name>
    <name type="common">scarce swallowtail</name>
    <dbReference type="NCBI Taxonomy" id="110791"/>
    <lineage>
        <taxon>Eukaryota</taxon>
        <taxon>Metazoa</taxon>
        <taxon>Ecdysozoa</taxon>
        <taxon>Arthropoda</taxon>
        <taxon>Hexapoda</taxon>
        <taxon>Insecta</taxon>
        <taxon>Pterygota</taxon>
        <taxon>Neoptera</taxon>
        <taxon>Endopterygota</taxon>
        <taxon>Lepidoptera</taxon>
        <taxon>Glossata</taxon>
        <taxon>Ditrysia</taxon>
        <taxon>Papilionoidea</taxon>
        <taxon>Papilionidae</taxon>
        <taxon>Papilioninae</taxon>
        <taxon>Iphiclides</taxon>
    </lineage>
</organism>
<gene>
    <name evidence="2" type="ORF">IPOD504_LOCUS1447</name>
</gene>